<dbReference type="PANTHER" id="PTHR11205">
    <property type="entry name" value="RIBOSOMAL PROTEIN S7"/>
    <property type="match status" value="1"/>
</dbReference>
<proteinExistence type="inferred from homology"/>
<dbReference type="GO" id="GO:0006412">
    <property type="term" value="P:translation"/>
    <property type="evidence" value="ECO:0007669"/>
    <property type="project" value="InterPro"/>
</dbReference>
<dbReference type="GO" id="GO:1990904">
    <property type="term" value="C:ribonucleoprotein complex"/>
    <property type="evidence" value="ECO:0007669"/>
    <property type="project" value="UniProtKB-KW"/>
</dbReference>
<dbReference type="InterPro" id="IPR036823">
    <property type="entry name" value="Ribosomal_uS7_dom_sf"/>
</dbReference>
<dbReference type="InterPro" id="IPR000235">
    <property type="entry name" value="Ribosomal_uS7"/>
</dbReference>
<feature type="domain" description="Small ribosomal subunit protein uS7" evidence="4">
    <location>
        <begin position="79"/>
        <end position="232"/>
    </location>
</feature>
<dbReference type="CDD" id="cd14870">
    <property type="entry name" value="uS7_Mitochondria_Mammalian"/>
    <property type="match status" value="1"/>
</dbReference>
<protein>
    <submittedName>
        <fullName evidence="5">EOG090X0CZM</fullName>
    </submittedName>
</protein>
<keyword evidence="2" id="KW-0689">Ribosomal protein</keyword>
<dbReference type="Pfam" id="PF00177">
    <property type="entry name" value="Ribosomal_S7"/>
    <property type="match status" value="1"/>
</dbReference>
<dbReference type="GO" id="GO:0005840">
    <property type="term" value="C:ribosome"/>
    <property type="evidence" value="ECO:0007669"/>
    <property type="project" value="UniProtKB-KW"/>
</dbReference>
<organism evidence="5">
    <name type="scientific">Evadne anonyx</name>
    <dbReference type="NCBI Taxonomy" id="141404"/>
    <lineage>
        <taxon>Eukaryota</taxon>
        <taxon>Metazoa</taxon>
        <taxon>Ecdysozoa</taxon>
        <taxon>Arthropoda</taxon>
        <taxon>Crustacea</taxon>
        <taxon>Branchiopoda</taxon>
        <taxon>Diplostraca</taxon>
        <taxon>Cladocera</taxon>
        <taxon>Onychopoda</taxon>
        <taxon>Podonidae</taxon>
        <taxon>Evadne</taxon>
    </lineage>
</organism>
<comment type="similarity">
    <text evidence="1">Belongs to the universal ribosomal protein uS7 family.</text>
</comment>
<dbReference type="Gene3D" id="1.10.455.10">
    <property type="entry name" value="Ribosomal protein S7 domain"/>
    <property type="match status" value="1"/>
</dbReference>
<accession>A0A9N6ZF79</accession>
<evidence type="ECO:0000313" key="5">
    <source>
        <dbReference type="EMBL" id="CAG4642778.1"/>
    </source>
</evidence>
<evidence type="ECO:0000256" key="1">
    <source>
        <dbReference type="ARBA" id="ARBA00007151"/>
    </source>
</evidence>
<sequence length="240" mass="27582">MALSKWCKITSIFNLAPATCWNGALKRELFDAVQHRQYSLYPPHYREPVFEKSKIDELFKTGEAQQNAFVPVKAAMNDNNASVFYDEITSKFINTLMKKGDKLTARNLMEEAFVKIKQIQFSKYHQAETEAEKQQIILNPITILHKAIENCAPILQLTSIKRGGSSYQVPIPTTDKRGRALAMKWLIIQSNEKDRKVHFPDKLATELIDAASNTGRVVKRKQDLHRQCEANRAYAHFRWG</sequence>
<keyword evidence="3" id="KW-0687">Ribonucleoprotein</keyword>
<name>A0A9N6ZF79_9CRUS</name>
<dbReference type="EMBL" id="OC986123">
    <property type="protein sequence ID" value="CAG4642778.1"/>
    <property type="molecule type" value="Genomic_DNA"/>
</dbReference>
<dbReference type="InterPro" id="IPR023798">
    <property type="entry name" value="Ribosomal_uS7_dom"/>
</dbReference>
<gene>
    <name evidence="5" type="primary">EOG090X0CZM</name>
</gene>
<evidence type="ECO:0000259" key="4">
    <source>
        <dbReference type="Pfam" id="PF00177"/>
    </source>
</evidence>
<evidence type="ECO:0000256" key="2">
    <source>
        <dbReference type="ARBA" id="ARBA00022980"/>
    </source>
</evidence>
<reference evidence="5" key="1">
    <citation type="submission" date="2021-04" db="EMBL/GenBank/DDBJ databases">
        <authorList>
            <person name="Cornetti L."/>
        </authorList>
    </citation>
    <scope>NUCLEOTIDE SEQUENCE</scope>
</reference>
<dbReference type="SUPFAM" id="SSF47973">
    <property type="entry name" value="Ribosomal protein S7"/>
    <property type="match status" value="1"/>
</dbReference>
<dbReference type="AlphaFoldDB" id="A0A9N6ZF79"/>
<evidence type="ECO:0000256" key="3">
    <source>
        <dbReference type="ARBA" id="ARBA00023274"/>
    </source>
</evidence>